<dbReference type="Gene3D" id="2.30.180.10">
    <property type="entry name" value="FAS1 domain"/>
    <property type="match status" value="3"/>
</dbReference>
<name>A0A0B8T912_9SPHI</name>
<evidence type="ECO:0000313" key="3">
    <source>
        <dbReference type="Proteomes" id="UP000031802"/>
    </source>
</evidence>
<evidence type="ECO:0000259" key="1">
    <source>
        <dbReference type="PROSITE" id="PS50213"/>
    </source>
</evidence>
<dbReference type="PANTHER" id="PTHR10900">
    <property type="entry name" value="PERIOSTIN-RELATED"/>
    <property type="match status" value="1"/>
</dbReference>
<dbReference type="InterPro" id="IPR000782">
    <property type="entry name" value="FAS1_domain"/>
</dbReference>
<dbReference type="InterPro" id="IPR036378">
    <property type="entry name" value="FAS1_dom_sf"/>
</dbReference>
<dbReference type="EMBL" id="JJMU01000016">
    <property type="protein sequence ID" value="KGE15149.1"/>
    <property type="molecule type" value="Genomic_DNA"/>
</dbReference>
<feature type="domain" description="FAS1" evidence="1">
    <location>
        <begin position="227"/>
        <end position="399"/>
    </location>
</feature>
<dbReference type="PROSITE" id="PS50213">
    <property type="entry name" value="FAS1"/>
    <property type="match status" value="2"/>
</dbReference>
<proteinExistence type="predicted"/>
<keyword evidence="3" id="KW-1185">Reference proteome</keyword>
<feature type="domain" description="FAS1" evidence="1">
    <location>
        <begin position="30"/>
        <end position="224"/>
    </location>
</feature>
<gene>
    <name evidence="2" type="ORF">DI53_1067</name>
</gene>
<dbReference type="STRING" id="1229276.DI53_1067"/>
<organism evidence="2 3">
    <name type="scientific">Sphingobacterium deserti</name>
    <dbReference type="NCBI Taxonomy" id="1229276"/>
    <lineage>
        <taxon>Bacteria</taxon>
        <taxon>Pseudomonadati</taxon>
        <taxon>Bacteroidota</taxon>
        <taxon>Sphingobacteriia</taxon>
        <taxon>Sphingobacteriales</taxon>
        <taxon>Sphingobacteriaceae</taxon>
        <taxon>Sphingobacterium</taxon>
    </lineage>
</organism>
<dbReference type="PATRIC" id="fig|1229276.3.peg.1101"/>
<comment type="caution">
    <text evidence="2">The sequence shown here is derived from an EMBL/GenBank/DDBJ whole genome shotgun (WGS) entry which is preliminary data.</text>
</comment>
<dbReference type="SUPFAM" id="SSF82153">
    <property type="entry name" value="FAS1 domain"/>
    <property type="match status" value="3"/>
</dbReference>
<dbReference type="Pfam" id="PF02469">
    <property type="entry name" value="Fasciclin"/>
    <property type="match status" value="1"/>
</dbReference>
<accession>A0A0B8T912</accession>
<dbReference type="PANTHER" id="PTHR10900:SF77">
    <property type="entry name" value="FI19380P1"/>
    <property type="match status" value="1"/>
</dbReference>
<protein>
    <recommendedName>
        <fullName evidence="1">FAS1 domain-containing protein</fullName>
    </recommendedName>
</protein>
<reference evidence="2 3" key="2">
    <citation type="journal article" date="2015" name="PLoS ONE">
        <title>Whole-Genome Optical Mapping and Finished Genome Sequence of Sphingobacterium deserti sp. nov., a New Species Isolated from the Western Desert of China.</title>
        <authorList>
            <person name="Teng C."/>
            <person name="Zhou Z."/>
            <person name="Molnar I."/>
            <person name="Li X."/>
            <person name="Tang R."/>
            <person name="Chen M."/>
            <person name="Wang L."/>
            <person name="Su S."/>
            <person name="Zhang W."/>
            <person name="Lin M."/>
        </authorList>
    </citation>
    <scope>NUCLEOTIDE SEQUENCE [LARGE SCALE GENOMIC DNA]</scope>
    <source>
        <strain evidence="3">ACCC05744</strain>
    </source>
</reference>
<dbReference type="eggNOG" id="COG2335">
    <property type="taxonomic scope" value="Bacteria"/>
</dbReference>
<reference evidence="3" key="1">
    <citation type="submission" date="2014-04" db="EMBL/GenBank/DDBJ databases">
        <title>Whole-Genome optical mapping and complete genome sequence of Sphingobacterium deserti sp. nov., a new spaces isolated from desert in the west of China.</title>
        <authorList>
            <person name="Teng C."/>
            <person name="Zhou Z."/>
            <person name="Li X."/>
            <person name="Chen M."/>
            <person name="Lin M."/>
            <person name="Wang L."/>
            <person name="Su S."/>
            <person name="Zhang C."/>
            <person name="Zhang W."/>
        </authorList>
    </citation>
    <scope>NUCLEOTIDE SEQUENCE [LARGE SCALE GENOMIC DNA]</scope>
    <source>
        <strain evidence="3">ACCC05744</strain>
    </source>
</reference>
<dbReference type="AlphaFoldDB" id="A0A0B8T912"/>
<dbReference type="InterPro" id="IPR050904">
    <property type="entry name" value="Adhesion/Biosynth-related"/>
</dbReference>
<dbReference type="Proteomes" id="UP000031802">
    <property type="component" value="Unassembled WGS sequence"/>
</dbReference>
<sequence length="727" mass="81545">MYIIGVFLTGFVSCSQKELIAHYERPEWLKGNVWEILEQRGDFTHFLRGAELAGFREVLDGKTITTVFAPSNEAFQRYLSLHNATTIEQIPLKELKKLIGYHLVYYSYDRFRLQNYQPNGSEHIEPNFAGLYYKHRTRSQDTISVDLDKTDGKSKKVYHKDRFLPVLSNTHFQTKGIDPAANYDYFFGSARWKGADGFNVANAGVVEYAIPADNGYLYIVDQVLEPLNTVYETLSAQTAFSDFVAIYDRYRNFTYDEQTSRDYAAAGDSLYVLNHGNLPAIASEWTSYGLTGSFDYFDLGGLSYRAFNVFAPSNQSLQAFFNTYFAAHYRSLQEVDLLPLSLLINNHVYQGSVVFPSEIGKNPDIKTSYGTPIAFNPNTDVLAKAIASNGAFYGLNKVLVPDLFNSVTGAALRNPKYKIFMYMLYNSGLYQTLSSRDIEFTLFIPTDEAILNTLYGDSYIFWSEGNPLVFGDEAVLVENSEGIRVPLSQRQQELFVSNHVAYGKISSLQDKKVYRTRNPFSYIYTQNGDVYSMSAYNAQQGIAATNISGSWYNGYSYEPSESLLAENGTIKFTLLGAESASNPLHNYAEFSKLLVRAGLLQTGNSLSFLFGNRFLLFAPDNQTVLKGLQDGLIPTNNAALAEYLKAYFVSVADNSLSDYPFPGFGVQGTWNTALRTGYNVYRQLTLVDNGSSLLLRDGDNTTIPITNVLPKVFADGAVYPIQTLLKK</sequence>
<evidence type="ECO:0000313" key="2">
    <source>
        <dbReference type="EMBL" id="KGE15149.1"/>
    </source>
</evidence>